<evidence type="ECO:0000313" key="2">
    <source>
        <dbReference type="Proteomes" id="UP000308600"/>
    </source>
</evidence>
<organism evidence="1 2">
    <name type="scientific">Pluteus cervinus</name>
    <dbReference type="NCBI Taxonomy" id="181527"/>
    <lineage>
        <taxon>Eukaryota</taxon>
        <taxon>Fungi</taxon>
        <taxon>Dikarya</taxon>
        <taxon>Basidiomycota</taxon>
        <taxon>Agaricomycotina</taxon>
        <taxon>Agaricomycetes</taxon>
        <taxon>Agaricomycetidae</taxon>
        <taxon>Agaricales</taxon>
        <taxon>Pluteineae</taxon>
        <taxon>Pluteaceae</taxon>
        <taxon>Pluteus</taxon>
    </lineage>
</organism>
<protein>
    <submittedName>
        <fullName evidence="1">Uncharacterized protein</fullName>
    </submittedName>
</protein>
<evidence type="ECO:0000313" key="1">
    <source>
        <dbReference type="EMBL" id="TFK75924.1"/>
    </source>
</evidence>
<reference evidence="1 2" key="1">
    <citation type="journal article" date="2019" name="Nat. Ecol. Evol.">
        <title>Megaphylogeny resolves global patterns of mushroom evolution.</title>
        <authorList>
            <person name="Varga T."/>
            <person name="Krizsan K."/>
            <person name="Foldi C."/>
            <person name="Dima B."/>
            <person name="Sanchez-Garcia M."/>
            <person name="Sanchez-Ramirez S."/>
            <person name="Szollosi G.J."/>
            <person name="Szarkandi J.G."/>
            <person name="Papp V."/>
            <person name="Albert L."/>
            <person name="Andreopoulos W."/>
            <person name="Angelini C."/>
            <person name="Antonin V."/>
            <person name="Barry K.W."/>
            <person name="Bougher N.L."/>
            <person name="Buchanan P."/>
            <person name="Buyck B."/>
            <person name="Bense V."/>
            <person name="Catcheside P."/>
            <person name="Chovatia M."/>
            <person name="Cooper J."/>
            <person name="Damon W."/>
            <person name="Desjardin D."/>
            <person name="Finy P."/>
            <person name="Geml J."/>
            <person name="Haridas S."/>
            <person name="Hughes K."/>
            <person name="Justo A."/>
            <person name="Karasinski D."/>
            <person name="Kautmanova I."/>
            <person name="Kiss B."/>
            <person name="Kocsube S."/>
            <person name="Kotiranta H."/>
            <person name="LaButti K.M."/>
            <person name="Lechner B.E."/>
            <person name="Liimatainen K."/>
            <person name="Lipzen A."/>
            <person name="Lukacs Z."/>
            <person name="Mihaltcheva S."/>
            <person name="Morgado L.N."/>
            <person name="Niskanen T."/>
            <person name="Noordeloos M.E."/>
            <person name="Ohm R.A."/>
            <person name="Ortiz-Santana B."/>
            <person name="Ovrebo C."/>
            <person name="Racz N."/>
            <person name="Riley R."/>
            <person name="Savchenko A."/>
            <person name="Shiryaev A."/>
            <person name="Soop K."/>
            <person name="Spirin V."/>
            <person name="Szebenyi C."/>
            <person name="Tomsovsky M."/>
            <person name="Tulloss R.E."/>
            <person name="Uehling J."/>
            <person name="Grigoriev I.V."/>
            <person name="Vagvolgyi C."/>
            <person name="Papp T."/>
            <person name="Martin F.M."/>
            <person name="Miettinen O."/>
            <person name="Hibbett D.S."/>
            <person name="Nagy L.G."/>
        </authorList>
    </citation>
    <scope>NUCLEOTIDE SEQUENCE [LARGE SCALE GENOMIC DNA]</scope>
    <source>
        <strain evidence="1 2">NL-1719</strain>
    </source>
</reference>
<name>A0ACD3BD25_9AGAR</name>
<gene>
    <name evidence="1" type="ORF">BDN72DRAFT_831356</name>
</gene>
<dbReference type="Proteomes" id="UP000308600">
    <property type="component" value="Unassembled WGS sequence"/>
</dbReference>
<keyword evidence="2" id="KW-1185">Reference proteome</keyword>
<proteinExistence type="predicted"/>
<accession>A0ACD3BD25</accession>
<dbReference type="EMBL" id="ML208261">
    <property type="protein sequence ID" value="TFK75924.1"/>
    <property type="molecule type" value="Genomic_DNA"/>
</dbReference>
<sequence length="928" mass="100927">MTAAAFSRLQLAAALLEYDNDLSNPEVPFRSAQESAIFAPFRRNAARSAQARKSDYLGVTVPSEAEAQGGRESAMGTRKPRSSRGGSIDMLRNPFGGGDLDSEEEHEEEQMEVDLVSWGLDQFMPKEKGSKDVKGKGRAMALPNPHPHTMSTVPSHKPHTNNDSGAPRRALGSRSLSVGNLDFHINASGSGNGQGSPVDENRRRSFASPLDLAGVVPSQDLLGRPRTLSNSLINPLQEESHLIPFPSTSVRSPSPAGFNNFPLRDDLQRALSTGSRDSKAMFQGDPGQPQPPPPEDNPFALRPPSRTSRFDPKAAPPGHVRTLSDGSMASRAMFENDAMSVATGHPPRDPRFSTTLELLRPKVLVMPSPLQNVSAGPAAPTVTITVREGFELTTDGPPLPHGARSGRRGSLSLGGESLAPPIASNSFTPNSTSNLTPSQMMFRNTLVVGGKVDGGGALPRATEDGEQARFDDDEPEPPSHPNVEGGGKGARPPGKLYGKSLIDDLEQRKAHMRSKQRVFTGDQRPSMMQRGPQRSSTLIDAAALQSRPGTTFGVPQTQPALGRRVSVKPLLNFDDEKLAPNPQAGIRLPNSRSVFGVDTLWESEMAKLKEIEANEKLEAEERERREEEEEVRRAKKGKKKKKKGVQDPDEALTVPQEPIENAPRVSVDPPVLPQIPKATRRQPPPVVDDDVDSDASDEVPVAPPRPEPDNWHAGSSEDEGPRRTTGSGPRYPRKSGSLRRSRPADDSDEDVPLSLAVQRGLRPSAAESDEEKPLSMLLEKTKLSLPPMDFGGLSGGKSDDEDDNQPLGLRASRLNPLGANRKRTGDDDDDDRPLAFHPEQQRRTQYQMMAQAQVQAQQQQLMMQAQFQNSMFFSPPAMMTPGFYGPPMMPPMMMQPPVPIPSPPPMVDEAKFGRVDQWRRNVAVDSDA</sequence>